<dbReference type="Pfam" id="PF13091">
    <property type="entry name" value="PLDc_2"/>
    <property type="match status" value="2"/>
</dbReference>
<feature type="domain" description="PLD phosphodiesterase" evidence="7">
    <location>
        <begin position="483"/>
        <end position="510"/>
    </location>
</feature>
<dbReference type="PANTHER" id="PTHR43856">
    <property type="entry name" value="CARDIOLIPIN HYDROLASE"/>
    <property type="match status" value="1"/>
</dbReference>
<organism evidence="8 9">
    <name type="scientific">Candidatus Limenecus avicola</name>
    <dbReference type="NCBI Taxonomy" id="2840847"/>
    <lineage>
        <taxon>Bacteria</taxon>
        <taxon>Bacillati</taxon>
        <taxon>Bacillota</taxon>
        <taxon>Clostridia</taxon>
        <taxon>Eubacteriales</taxon>
        <taxon>Clostridiaceae</taxon>
        <taxon>Clostridiaceae incertae sedis</taxon>
        <taxon>Candidatus Limenecus</taxon>
    </lineage>
</organism>
<dbReference type="InterPro" id="IPR025202">
    <property type="entry name" value="PLD-like_dom"/>
</dbReference>
<comment type="caution">
    <text evidence="8">The sequence shown here is derived from an EMBL/GenBank/DDBJ whole genome shotgun (WGS) entry which is preliminary data.</text>
</comment>
<dbReference type="GO" id="GO:0004630">
    <property type="term" value="F:phospholipase D activity"/>
    <property type="evidence" value="ECO:0007669"/>
    <property type="project" value="UniProtKB-EC"/>
</dbReference>
<dbReference type="CDD" id="cd09116">
    <property type="entry name" value="PLDc_Nuc_like"/>
    <property type="match status" value="1"/>
</dbReference>
<dbReference type="PROSITE" id="PS50035">
    <property type="entry name" value="PLD"/>
    <property type="match status" value="2"/>
</dbReference>
<dbReference type="Gene3D" id="3.30.870.10">
    <property type="entry name" value="Endonuclease Chain A"/>
    <property type="match status" value="2"/>
</dbReference>
<dbReference type="EC" id="3.1.4.4" evidence="3"/>
<sequence>MKKLTAAILIILFVLITFLNIEKDNSHEVLKVLSATEFYIDKNNNKTAEVNELVILNLETEPDELGVIQLTQLNYLGKKFAKSVLLNKKVKIQRKLNEDTKIILPDGKDYEKELIAKGYIFTGTNRSDVNKNLELARKLNLVSYNTRSHKYHKLNCKYALKSRNIETMELKDVPQKAKPCAQCHLKKSKTAKLAKKNKYPKEVYEKYMPAYKDASTEFYITDFTKYYYPSTKCLTTPCKSLLNEINKATSTIDFAIYGTDKQPEITNALINAQKRGVRVRWVYDTDKKGSTIYSETLQLKNILKNSRRDIDINTQESVQYKDAIMHNKFFIFDNQKIWTGSANITFTDLSGFNANTAILINSKEIAKIYTREFESMYSGRFHQHKTPTPNNLIIIGASKIRVYFSPQDKIITNAIIPLLNDAKRYIYIPVFVITHKEFNQALINAKNRGVEIKIIVDATSAGSTYSSVKNLRANKIPVKAENRTGKMHMKSIIIDDKYVITGSMNFTKSGESYNDENVLAIENPAMAKAFKSKFLYFWQTIPDKWLYKNPGAESFNSINSCFDGIDNDFDGKIDMLDDSCNYKLRKESKT</sequence>
<keyword evidence="4" id="KW-0378">Hydrolase</keyword>
<evidence type="ECO:0000313" key="9">
    <source>
        <dbReference type="Proteomes" id="UP000886748"/>
    </source>
</evidence>
<reference evidence="8" key="1">
    <citation type="submission" date="2020-10" db="EMBL/GenBank/DDBJ databases">
        <authorList>
            <person name="Gilroy R."/>
        </authorList>
    </citation>
    <scope>NUCLEOTIDE SEQUENCE</scope>
    <source>
        <strain evidence="8">CHK154-7741</strain>
    </source>
</reference>
<dbReference type="Proteomes" id="UP000886748">
    <property type="component" value="Unassembled WGS sequence"/>
</dbReference>
<proteinExistence type="inferred from homology"/>
<keyword evidence="6" id="KW-0443">Lipid metabolism</keyword>
<comment type="similarity">
    <text evidence="2">Belongs to the phospholipase D family.</text>
</comment>
<evidence type="ECO:0000259" key="7">
    <source>
        <dbReference type="PROSITE" id="PS50035"/>
    </source>
</evidence>
<dbReference type="SMART" id="SM00155">
    <property type="entry name" value="PLDc"/>
    <property type="match status" value="2"/>
</dbReference>
<comment type="catalytic activity">
    <reaction evidence="1">
        <text>a 1,2-diacyl-sn-glycero-3-phosphocholine + H2O = a 1,2-diacyl-sn-glycero-3-phosphate + choline + H(+)</text>
        <dbReference type="Rhea" id="RHEA:14445"/>
        <dbReference type="ChEBI" id="CHEBI:15354"/>
        <dbReference type="ChEBI" id="CHEBI:15377"/>
        <dbReference type="ChEBI" id="CHEBI:15378"/>
        <dbReference type="ChEBI" id="CHEBI:57643"/>
        <dbReference type="ChEBI" id="CHEBI:58608"/>
        <dbReference type="EC" id="3.1.4.4"/>
    </reaction>
</comment>
<dbReference type="SUPFAM" id="SSF56024">
    <property type="entry name" value="Phospholipase D/nuclease"/>
    <property type="match status" value="2"/>
</dbReference>
<evidence type="ECO:0000256" key="3">
    <source>
        <dbReference type="ARBA" id="ARBA00012027"/>
    </source>
</evidence>
<dbReference type="AlphaFoldDB" id="A0A9D1N0N4"/>
<dbReference type="InterPro" id="IPR051406">
    <property type="entry name" value="PLD_domain"/>
</dbReference>
<reference evidence="8" key="2">
    <citation type="journal article" date="2021" name="PeerJ">
        <title>Extensive microbial diversity within the chicken gut microbiome revealed by metagenomics and culture.</title>
        <authorList>
            <person name="Gilroy R."/>
            <person name="Ravi A."/>
            <person name="Getino M."/>
            <person name="Pursley I."/>
            <person name="Horton D.L."/>
            <person name="Alikhan N.F."/>
            <person name="Baker D."/>
            <person name="Gharbi K."/>
            <person name="Hall N."/>
            <person name="Watson M."/>
            <person name="Adriaenssens E.M."/>
            <person name="Foster-Nyarko E."/>
            <person name="Jarju S."/>
            <person name="Secka A."/>
            <person name="Antonio M."/>
            <person name="Oren A."/>
            <person name="Chaudhuri R.R."/>
            <person name="La Ragione R."/>
            <person name="Hildebrand F."/>
            <person name="Pallen M.J."/>
        </authorList>
    </citation>
    <scope>NUCLEOTIDE SEQUENCE</scope>
    <source>
        <strain evidence="8">CHK154-7741</strain>
    </source>
</reference>
<evidence type="ECO:0000256" key="4">
    <source>
        <dbReference type="ARBA" id="ARBA00022801"/>
    </source>
</evidence>
<evidence type="ECO:0000256" key="5">
    <source>
        <dbReference type="ARBA" id="ARBA00022963"/>
    </source>
</evidence>
<dbReference type="GO" id="GO:0016042">
    <property type="term" value="P:lipid catabolic process"/>
    <property type="evidence" value="ECO:0007669"/>
    <property type="project" value="UniProtKB-KW"/>
</dbReference>
<evidence type="ECO:0000256" key="2">
    <source>
        <dbReference type="ARBA" id="ARBA00008664"/>
    </source>
</evidence>
<evidence type="ECO:0000256" key="6">
    <source>
        <dbReference type="ARBA" id="ARBA00023098"/>
    </source>
</evidence>
<evidence type="ECO:0000256" key="1">
    <source>
        <dbReference type="ARBA" id="ARBA00000798"/>
    </source>
</evidence>
<gene>
    <name evidence="8" type="ORF">IAD26_07855</name>
</gene>
<dbReference type="GO" id="GO:0016891">
    <property type="term" value="F:RNA endonuclease activity producing 5'-phosphomonoesters, hydrolytic mechanism"/>
    <property type="evidence" value="ECO:0007669"/>
    <property type="project" value="TreeGrafter"/>
</dbReference>
<feature type="domain" description="PLD phosphodiesterase" evidence="7">
    <location>
        <begin position="321"/>
        <end position="348"/>
    </location>
</feature>
<dbReference type="InterPro" id="IPR001736">
    <property type="entry name" value="PLipase_D/transphosphatidylase"/>
</dbReference>
<protein>
    <recommendedName>
        <fullName evidence="3">phospholipase D</fullName>
        <ecNumber evidence="3">3.1.4.4</ecNumber>
    </recommendedName>
</protein>
<name>A0A9D1N0N4_9CLOT</name>
<keyword evidence="5" id="KW-0442">Lipid degradation</keyword>
<evidence type="ECO:0000313" key="8">
    <source>
        <dbReference type="EMBL" id="HIU93028.1"/>
    </source>
</evidence>
<accession>A0A9D1N0N4</accession>
<dbReference type="PANTHER" id="PTHR43856:SF1">
    <property type="entry name" value="MITOCHONDRIAL CARDIOLIPIN HYDROLASE"/>
    <property type="match status" value="1"/>
</dbReference>
<dbReference type="EMBL" id="DVOD01000057">
    <property type="protein sequence ID" value="HIU93028.1"/>
    <property type="molecule type" value="Genomic_DNA"/>
</dbReference>
<dbReference type="GO" id="GO:0006793">
    <property type="term" value="P:phosphorus metabolic process"/>
    <property type="evidence" value="ECO:0007669"/>
    <property type="project" value="UniProtKB-ARBA"/>
</dbReference>